<protein>
    <recommendedName>
        <fullName evidence="2">Dymeclin</fullName>
    </recommendedName>
</protein>
<gene>
    <name evidence="6" type="ORF">M0813_07547</name>
</gene>
<feature type="region of interest" description="Disordered" evidence="5">
    <location>
        <begin position="118"/>
        <end position="149"/>
    </location>
</feature>
<dbReference type="Proteomes" id="UP001150062">
    <property type="component" value="Unassembled WGS sequence"/>
</dbReference>
<dbReference type="Pfam" id="PF09742">
    <property type="entry name" value="Dymeclin"/>
    <property type="match status" value="1"/>
</dbReference>
<sequence>MQKNSSVFKRFCGKISIEEHSQFWEKDFFGCFNLPLPYNQPNESIQILREHYLPWLLVNNPKTSNFPRLILYAVDRLRKAINNFEQQKKVKGFTMNTINLLFLIRNISSLLFELSTKPEQTRDKKTSKKKNKNKKKKKNNNKKEQIKIENATQNEKKIIYNSHLVEISNTSSDLITKVDETISSSECFTQEQQDDTNEHENASESSEETQVDENVTKKKPRQREINKKNLEITKDSEKDSKPNNKVIEENEKEQEKAMNKTTPFNHHFVINPSNANEVNVSSLFMDSLVDFLIKVKFKDDFHEYSLVIETVHTLLTFLSSNLYQASKIFPNSSRFNTLSQKQDPNEISFGIETLKIPRKVMWCLEEYSLRNVFIHFFSTLQFEKSKKLSSILLNYSFSEIIPPEPPSRGGFRKKFKKFLKSENNSINELSRCSLLLFLSLNQVHPPPTNWINNRSIGEQEPSQNGFRKYLMYSRNTNNGMKISIDNKLNFMKLTKKLTQLEILTEPKLLLLYLLLNSNKEFITFFATNELLPKFIVDLLELLFTFTIKVKRESNEKFTDSRSVFLMLAILLILTQNKKLNESLFSKMITVPNWYQKKNLGSESIGNILILVICDLIKIHLPTLKDNGKLRLSFGILSNLSLFFKDISRLCSLQLAIIFDFLTKKVQDAGQYEFDEEAIEEFQQKVNREKKKRKEKEIKVETVEEARKKLQSKKSKKKNKKKKKSHRKTKDLKDNLKFVVDPGDYQLNQTIFSDWVDCESLNPPPTLENRPSRLVKQTLVNLFDKRYHEMTHELNSYTDLLVILTEIIQIGVTLKLNKNENLIYTMLNYENQFFIYKDHPRLWKFVTNTLQTISFIHAELSKKFGSNDSYSTEDALSHIKRVSTKFNLKEKGLEIEEKPLFKYIADPTVMTQYFFVYTWDLISRYSGLDWDENILLILRY</sequence>
<feature type="region of interest" description="Disordered" evidence="5">
    <location>
        <begin position="706"/>
        <end position="729"/>
    </location>
</feature>
<evidence type="ECO:0000256" key="3">
    <source>
        <dbReference type="ARBA" id="ARBA00022707"/>
    </source>
</evidence>
<evidence type="ECO:0000313" key="6">
    <source>
        <dbReference type="EMBL" id="KAJ6229589.1"/>
    </source>
</evidence>
<comment type="similarity">
    <text evidence="1">Belongs to the dymeclin family.</text>
</comment>
<feature type="compositionally biased region" description="Basic residues" evidence="5">
    <location>
        <begin position="708"/>
        <end position="729"/>
    </location>
</feature>
<evidence type="ECO:0000256" key="2">
    <source>
        <dbReference type="ARBA" id="ARBA00015736"/>
    </source>
</evidence>
<dbReference type="InterPro" id="IPR019142">
    <property type="entry name" value="Dymeclin"/>
</dbReference>
<evidence type="ECO:0000313" key="7">
    <source>
        <dbReference type="Proteomes" id="UP001150062"/>
    </source>
</evidence>
<feature type="compositionally biased region" description="Basic residues" evidence="5">
    <location>
        <begin position="125"/>
        <end position="140"/>
    </location>
</feature>
<feature type="region of interest" description="Disordered" evidence="5">
    <location>
        <begin position="187"/>
        <end position="258"/>
    </location>
</feature>
<feature type="compositionally biased region" description="Basic and acidic residues" evidence="5">
    <location>
        <begin position="222"/>
        <end position="258"/>
    </location>
</feature>
<keyword evidence="3" id="KW-0519">Myristate</keyword>
<proteinExistence type="inferred from homology"/>
<keyword evidence="7" id="KW-1185">Reference proteome</keyword>
<organism evidence="6 7">
    <name type="scientific">Anaeramoeba flamelloides</name>
    <dbReference type="NCBI Taxonomy" id="1746091"/>
    <lineage>
        <taxon>Eukaryota</taxon>
        <taxon>Metamonada</taxon>
        <taxon>Anaeramoebidae</taxon>
        <taxon>Anaeramoeba</taxon>
    </lineage>
</organism>
<evidence type="ECO:0000256" key="5">
    <source>
        <dbReference type="SAM" id="MobiDB-lite"/>
    </source>
</evidence>
<name>A0ABQ8XE54_9EUKA</name>
<reference evidence="6" key="1">
    <citation type="submission" date="2022-08" db="EMBL/GenBank/DDBJ databases">
        <title>Novel sulfate-reducing endosymbionts in the free-living metamonad Anaeramoeba.</title>
        <authorList>
            <person name="Jerlstrom-Hultqvist J."/>
            <person name="Cepicka I."/>
            <person name="Gallot-Lavallee L."/>
            <person name="Salas-Leiva D."/>
            <person name="Curtis B.A."/>
            <person name="Zahonova K."/>
            <person name="Pipaliya S."/>
            <person name="Dacks J."/>
            <person name="Roger A.J."/>
        </authorList>
    </citation>
    <scope>NUCLEOTIDE SEQUENCE</scope>
    <source>
        <strain evidence="6">Schooner1</strain>
    </source>
</reference>
<dbReference type="PANTHER" id="PTHR12895:SF9">
    <property type="entry name" value="DYMECLIN"/>
    <property type="match status" value="1"/>
</dbReference>
<comment type="caution">
    <text evidence="6">The sequence shown here is derived from an EMBL/GenBank/DDBJ whole genome shotgun (WGS) entry which is preliminary data.</text>
</comment>
<keyword evidence="4" id="KW-0449">Lipoprotein</keyword>
<evidence type="ECO:0000256" key="1">
    <source>
        <dbReference type="ARBA" id="ARBA00010603"/>
    </source>
</evidence>
<evidence type="ECO:0000256" key="4">
    <source>
        <dbReference type="ARBA" id="ARBA00023288"/>
    </source>
</evidence>
<dbReference type="PANTHER" id="PTHR12895">
    <property type="entry name" value="DYMECLIN"/>
    <property type="match status" value="1"/>
</dbReference>
<dbReference type="EMBL" id="JAOAOG010000319">
    <property type="protein sequence ID" value="KAJ6229589.1"/>
    <property type="molecule type" value="Genomic_DNA"/>
</dbReference>
<accession>A0ABQ8XE54</accession>